<dbReference type="GO" id="GO:0008270">
    <property type="term" value="F:zinc ion binding"/>
    <property type="evidence" value="ECO:0007669"/>
    <property type="project" value="UniProtKB-KW"/>
</dbReference>
<keyword evidence="2" id="KW-0863">Zinc-finger</keyword>
<protein>
    <submittedName>
        <fullName evidence="5">DNA primase</fullName>
    </submittedName>
</protein>
<dbReference type="GO" id="GO:0003677">
    <property type="term" value="F:DNA binding"/>
    <property type="evidence" value="ECO:0007669"/>
    <property type="project" value="InterPro"/>
</dbReference>
<dbReference type="OrthoDB" id="3519at10239"/>
<evidence type="ECO:0000313" key="5">
    <source>
        <dbReference type="EMBL" id="AJA42230.1"/>
    </source>
</evidence>
<accession>A0A0D3MWA0</accession>
<sequence length="351" mass="40534">MEFTDFLTSEIGRPKENTIGEKRYCCPFCGEKKYKFYVHEETGQYICFKCERVGNPFTFMKAYFNVSSKGAKDILEGHDIELDNFNIVDYGDDTLTTSERLILMMRGVDTTKKQVSIKPPELPTGFKYLKDNVNNTEAKPFFDYLYSRGITYNQIVNYNIGYIIEGWCWKANKEEKIKLTNSVIFFTYDNEGKYQYWNTRSIEKNPYIKTLNAPGDEYDIGKKDIVFNLNIAKHQSFVIITEGVFDALTFGKYGVATLGKHVSEEQIKLLKLNIDEETPIFIFLDSDTITQNVSLASKLYTTHKNVFVVPHGKQDANDLGVKKAIEIIKNNKILATPEGISRYKLQQKFYK</sequence>
<evidence type="ECO:0000256" key="1">
    <source>
        <dbReference type="ARBA" id="ARBA00022723"/>
    </source>
</evidence>
<dbReference type="Pfam" id="PF01807">
    <property type="entry name" value="Zn_ribbon_DnaG"/>
    <property type="match status" value="1"/>
</dbReference>
<proteinExistence type="predicted"/>
<dbReference type="InterPro" id="IPR002694">
    <property type="entry name" value="Znf_CHC2"/>
</dbReference>
<dbReference type="GO" id="GO:0006269">
    <property type="term" value="P:DNA replication, synthesis of primer"/>
    <property type="evidence" value="ECO:0007669"/>
    <property type="project" value="TreeGrafter"/>
</dbReference>
<dbReference type="GO" id="GO:0003899">
    <property type="term" value="F:DNA-directed RNA polymerase activity"/>
    <property type="evidence" value="ECO:0007669"/>
    <property type="project" value="InterPro"/>
</dbReference>
<dbReference type="Gene3D" id="3.40.1360.10">
    <property type="match status" value="1"/>
</dbReference>
<dbReference type="PANTHER" id="PTHR30313:SF2">
    <property type="entry name" value="DNA PRIMASE"/>
    <property type="match status" value="1"/>
</dbReference>
<dbReference type="PANTHER" id="PTHR30313">
    <property type="entry name" value="DNA PRIMASE"/>
    <property type="match status" value="1"/>
</dbReference>
<dbReference type="EMBL" id="KP027447">
    <property type="protein sequence ID" value="AJA42230.1"/>
    <property type="molecule type" value="Genomic_DNA"/>
</dbReference>
<evidence type="ECO:0000259" key="4">
    <source>
        <dbReference type="SMART" id="SM00400"/>
    </source>
</evidence>
<name>A0A0D3MWA0_9CAUD</name>
<dbReference type="KEGG" id="vg:26640927"/>
<keyword evidence="3" id="KW-0862">Zinc</keyword>
<dbReference type="RefSeq" id="YP_009214510.1">
    <property type="nucleotide sequence ID" value="NC_028962.1"/>
</dbReference>
<dbReference type="CDD" id="cd03364">
    <property type="entry name" value="TOPRIM_DnaG_primases"/>
    <property type="match status" value="1"/>
</dbReference>
<dbReference type="Proteomes" id="UP000032689">
    <property type="component" value="Segment"/>
</dbReference>
<dbReference type="SUPFAM" id="SSF56731">
    <property type="entry name" value="DNA primase core"/>
    <property type="match status" value="1"/>
</dbReference>
<dbReference type="SUPFAM" id="SSF57783">
    <property type="entry name" value="Zinc beta-ribbon"/>
    <property type="match status" value="1"/>
</dbReference>
<dbReference type="GeneID" id="26640927"/>
<organism evidence="5 6">
    <name type="scientific">Staphylococcus phage vB_SepM_ phiIPLA-C1C</name>
    <dbReference type="NCBI Taxonomy" id="1572704"/>
    <lineage>
        <taxon>Viruses</taxon>
        <taxon>Duplodnaviria</taxon>
        <taxon>Heunggongvirae</taxon>
        <taxon>Uroviricota</taxon>
        <taxon>Caudoviricetes</taxon>
        <taxon>Herelleviridae</taxon>
        <taxon>Twortvirinae</taxon>
        <taxon>Sepunavirus</taxon>
        <taxon>Sepunavirus IPLAC1C</taxon>
    </lineage>
</organism>
<evidence type="ECO:0000256" key="3">
    <source>
        <dbReference type="ARBA" id="ARBA00022833"/>
    </source>
</evidence>
<keyword evidence="6" id="KW-1185">Reference proteome</keyword>
<reference evidence="5 6" key="1">
    <citation type="journal article" date="2015" name="Appl. Environ. Microbiol.">
        <title>Two Phages, phiIPLA-RODI and phiIPLA-C1C, Lyse Mono- and Dual-Species Staphylococcal Biofilms.</title>
        <authorList>
            <person name="Gutierrez D."/>
            <person name="Vandenheuvel D."/>
            <person name="Martinez B."/>
            <person name="Rodriguez A."/>
            <person name="Lavigne R."/>
            <person name="Garcia P."/>
        </authorList>
    </citation>
    <scope>NUCLEOTIDE SEQUENCE [LARGE SCALE GENOMIC DNA]</scope>
</reference>
<keyword evidence="1" id="KW-0479">Metal-binding</keyword>
<evidence type="ECO:0000256" key="2">
    <source>
        <dbReference type="ARBA" id="ARBA00022771"/>
    </source>
</evidence>
<dbReference type="Pfam" id="PF13155">
    <property type="entry name" value="Toprim_2"/>
    <property type="match status" value="1"/>
</dbReference>
<dbReference type="InterPro" id="IPR034151">
    <property type="entry name" value="TOPRIM_DnaG_bac"/>
</dbReference>
<feature type="domain" description="Zinc finger CHC2-type" evidence="4">
    <location>
        <begin position="25"/>
        <end position="76"/>
    </location>
</feature>
<dbReference type="Gene3D" id="3.90.580.10">
    <property type="entry name" value="Zinc finger, CHC2-type domain"/>
    <property type="match status" value="1"/>
</dbReference>
<dbReference type="InterPro" id="IPR050219">
    <property type="entry name" value="DnaG_primase"/>
</dbReference>
<evidence type="ECO:0000313" key="6">
    <source>
        <dbReference type="Proteomes" id="UP000032689"/>
    </source>
</evidence>
<dbReference type="InterPro" id="IPR036977">
    <property type="entry name" value="DNA_primase_Znf_CHC2"/>
</dbReference>
<dbReference type="SMART" id="SM00400">
    <property type="entry name" value="ZnF_CHCC"/>
    <property type="match status" value="1"/>
</dbReference>